<feature type="transmembrane region" description="Helical" evidence="6">
    <location>
        <begin position="383"/>
        <end position="403"/>
    </location>
</feature>
<keyword evidence="8" id="KW-1185">Reference proteome</keyword>
<keyword evidence="2" id="KW-1003">Cell membrane</keyword>
<feature type="transmembrane region" description="Helical" evidence="6">
    <location>
        <begin position="329"/>
        <end position="347"/>
    </location>
</feature>
<reference evidence="7" key="1">
    <citation type="submission" date="2014-02" db="EMBL/GenBank/DDBJ databases">
        <title>Expanding our view of genomic diversity in Candidatus Accumulibacter clades.</title>
        <authorList>
            <person name="Skennerton C.T."/>
            <person name="Barr J.J."/>
            <person name="Slater F.R."/>
            <person name="Bond P.L."/>
            <person name="Tyson G.W."/>
        </authorList>
    </citation>
    <scope>NUCLEOTIDE SEQUENCE [LARGE SCALE GENOMIC DNA]</scope>
</reference>
<evidence type="ECO:0000313" key="7">
    <source>
        <dbReference type="EMBL" id="EXI69008.1"/>
    </source>
</evidence>
<dbReference type="GO" id="GO:0005886">
    <property type="term" value="C:plasma membrane"/>
    <property type="evidence" value="ECO:0007669"/>
    <property type="project" value="UniProtKB-SubCell"/>
</dbReference>
<feature type="transmembrane region" description="Helical" evidence="6">
    <location>
        <begin position="288"/>
        <end position="309"/>
    </location>
</feature>
<accession>A0A011MGP1</accession>
<dbReference type="PATRIC" id="fig|1454001.3.peg.779"/>
<dbReference type="PANTHER" id="PTHR30250:SF11">
    <property type="entry name" value="O-ANTIGEN TRANSPORTER-RELATED"/>
    <property type="match status" value="1"/>
</dbReference>
<comment type="caution">
    <text evidence="7">The sequence shown here is derived from an EMBL/GenBank/DDBJ whole genome shotgun (WGS) entry which is preliminary data.</text>
</comment>
<keyword evidence="4 6" id="KW-1133">Transmembrane helix</keyword>
<comment type="subcellular location">
    <subcellularLocation>
        <location evidence="1">Cell membrane</location>
        <topology evidence="1">Multi-pass membrane protein</topology>
    </subcellularLocation>
</comment>
<evidence type="ECO:0000256" key="2">
    <source>
        <dbReference type="ARBA" id="ARBA00022475"/>
    </source>
</evidence>
<protein>
    <submittedName>
        <fullName evidence="7">Polysaccharide biosynthesis protein</fullName>
    </submittedName>
</protein>
<organism evidence="7 8">
    <name type="scientific">Candidatus Accumulibacter adjunctus</name>
    <dbReference type="NCBI Taxonomy" id="1454001"/>
    <lineage>
        <taxon>Bacteria</taxon>
        <taxon>Pseudomonadati</taxon>
        <taxon>Pseudomonadota</taxon>
        <taxon>Betaproteobacteria</taxon>
        <taxon>Candidatus Accumulibacter</taxon>
    </lineage>
</organism>
<evidence type="ECO:0000313" key="8">
    <source>
        <dbReference type="Proteomes" id="UP000020218"/>
    </source>
</evidence>
<evidence type="ECO:0000256" key="3">
    <source>
        <dbReference type="ARBA" id="ARBA00022692"/>
    </source>
</evidence>
<dbReference type="STRING" id="1454001.AW08_00834"/>
<keyword evidence="3 6" id="KW-0812">Transmembrane</keyword>
<feature type="transmembrane region" description="Helical" evidence="6">
    <location>
        <begin position="79"/>
        <end position="104"/>
    </location>
</feature>
<feature type="transmembrane region" description="Helical" evidence="6">
    <location>
        <begin position="145"/>
        <end position="165"/>
    </location>
</feature>
<evidence type="ECO:0000256" key="6">
    <source>
        <dbReference type="SAM" id="Phobius"/>
    </source>
</evidence>
<feature type="transmembrane region" description="Helical" evidence="6">
    <location>
        <begin position="359"/>
        <end position="377"/>
    </location>
</feature>
<name>A0A011MGP1_9PROT</name>
<evidence type="ECO:0000256" key="5">
    <source>
        <dbReference type="ARBA" id="ARBA00023136"/>
    </source>
</evidence>
<dbReference type="InterPro" id="IPR050833">
    <property type="entry name" value="Poly_Biosynth_Transport"/>
</dbReference>
<keyword evidence="5 6" id="KW-0472">Membrane</keyword>
<feature type="transmembrane region" description="Helical" evidence="6">
    <location>
        <begin position="110"/>
        <end position="133"/>
    </location>
</feature>
<feature type="transmembrane region" description="Helical" evidence="6">
    <location>
        <begin position="177"/>
        <end position="197"/>
    </location>
</feature>
<dbReference type="EMBL" id="JFAX01000003">
    <property type="protein sequence ID" value="EXI69008.1"/>
    <property type="molecule type" value="Genomic_DNA"/>
</dbReference>
<evidence type="ECO:0000256" key="1">
    <source>
        <dbReference type="ARBA" id="ARBA00004651"/>
    </source>
</evidence>
<feature type="transmembrane region" description="Helical" evidence="6">
    <location>
        <begin position="38"/>
        <end position="59"/>
    </location>
</feature>
<proteinExistence type="predicted"/>
<dbReference type="AlphaFoldDB" id="A0A011MGP1"/>
<sequence>MLLRIRHVHWVLADQMLVSGCNFILAIIYARALGPTAFGIYALISLAQQYFVSVSVSMVANPLVTRAPHVDDGEERISLIAASLSAQFVTSGALALLALLGLSVCLSTGVAGISVLAVLGLTASSFALPLLEWSRKLCFLNRDGAALLSLDALTYSPILIAAFLLARSGSMTLDLGVLLWGAASVPVAIGAAVRLRFPCSLPAARSFLVQNWRLARDFVVPFQAQWLGSQGIVYLAAPVVGAAGIGAYRSISGLLGFTNAIGTTLDNMMPIRFAEVYRAGGSAALRKYATRFAAGVIGVWALLLLPLALFAEPIVQVFLGSAYTTYAEILWPQALYVLILFASRVAIYHDRARLQTRRIAVSALIGSAVSTLPVILLTSEFGAIGLAWSTALGALSALLYLVFGMIDDIRRG</sequence>
<feature type="transmembrane region" description="Helical" evidence="6">
    <location>
        <begin position="12"/>
        <end position="32"/>
    </location>
</feature>
<gene>
    <name evidence="7" type="ORF">AW08_00834</name>
</gene>
<evidence type="ECO:0000256" key="4">
    <source>
        <dbReference type="ARBA" id="ARBA00022989"/>
    </source>
</evidence>
<dbReference type="Proteomes" id="UP000020218">
    <property type="component" value="Unassembled WGS sequence"/>
</dbReference>
<dbReference type="PANTHER" id="PTHR30250">
    <property type="entry name" value="PST FAMILY PREDICTED COLANIC ACID TRANSPORTER"/>
    <property type="match status" value="1"/>
</dbReference>